<name>A0A938X8E0_9FIRM</name>
<gene>
    <name evidence="2" type="ORF">H6A12_11315</name>
</gene>
<feature type="transmembrane region" description="Helical" evidence="1">
    <location>
        <begin position="272"/>
        <end position="293"/>
    </location>
</feature>
<reference evidence="2" key="2">
    <citation type="journal article" date="2021" name="Sci. Rep.">
        <title>The distribution of antibiotic resistance genes in chicken gut microbiota commensals.</title>
        <authorList>
            <person name="Juricova H."/>
            <person name="Matiasovicova J."/>
            <person name="Kubasova T."/>
            <person name="Cejkova D."/>
            <person name="Rychlik I."/>
        </authorList>
    </citation>
    <scope>NUCLEOTIDE SEQUENCE</scope>
    <source>
        <strain evidence="2">An559</strain>
    </source>
</reference>
<feature type="transmembrane region" description="Helical" evidence="1">
    <location>
        <begin position="69"/>
        <end position="93"/>
    </location>
</feature>
<reference evidence="2" key="1">
    <citation type="submission" date="2020-08" db="EMBL/GenBank/DDBJ databases">
        <authorList>
            <person name="Cejkova D."/>
            <person name="Kubasova T."/>
            <person name="Jahodarova E."/>
            <person name="Rychlik I."/>
        </authorList>
    </citation>
    <scope>NUCLEOTIDE SEQUENCE</scope>
    <source>
        <strain evidence="2">An559</strain>
    </source>
</reference>
<feature type="transmembrane region" description="Helical" evidence="1">
    <location>
        <begin position="99"/>
        <end position="132"/>
    </location>
</feature>
<feature type="transmembrane region" description="Helical" evidence="1">
    <location>
        <begin position="37"/>
        <end position="57"/>
    </location>
</feature>
<evidence type="ECO:0000313" key="3">
    <source>
        <dbReference type="Proteomes" id="UP000774750"/>
    </source>
</evidence>
<feature type="transmembrane region" description="Helical" evidence="1">
    <location>
        <begin position="153"/>
        <end position="171"/>
    </location>
</feature>
<keyword evidence="1" id="KW-1133">Transmembrane helix</keyword>
<dbReference type="EMBL" id="JACJKY010000025">
    <property type="protein sequence ID" value="MBM6921738.1"/>
    <property type="molecule type" value="Genomic_DNA"/>
</dbReference>
<accession>A0A938X8E0</accession>
<keyword evidence="3" id="KW-1185">Reference proteome</keyword>
<keyword evidence="1" id="KW-0472">Membrane</keyword>
<dbReference type="AlphaFoldDB" id="A0A938X8E0"/>
<protein>
    <submittedName>
        <fullName evidence="2">Uncharacterized protein</fullName>
    </submittedName>
</protein>
<evidence type="ECO:0000256" key="1">
    <source>
        <dbReference type="SAM" id="Phobius"/>
    </source>
</evidence>
<dbReference type="RefSeq" id="WP_204447944.1">
    <property type="nucleotide sequence ID" value="NZ_JACJKY010000025.1"/>
</dbReference>
<feature type="transmembrane region" description="Helical" evidence="1">
    <location>
        <begin position="209"/>
        <end position="234"/>
    </location>
</feature>
<evidence type="ECO:0000313" key="2">
    <source>
        <dbReference type="EMBL" id="MBM6921738.1"/>
    </source>
</evidence>
<proteinExistence type="predicted"/>
<feature type="transmembrane region" description="Helical" evidence="1">
    <location>
        <begin position="183"/>
        <end position="202"/>
    </location>
</feature>
<keyword evidence="1" id="KW-0812">Transmembrane</keyword>
<sequence>MKKCSIAVLLLTIAAVLVGVAAWWFNFVDGFGGHPPVVTVLACVTSIVLFALCYAICLINRSKAVSIVIAVYTGLIAVLWIAALIAGCFSASVDSMLPIMALFVIPYCGIAALIGNLGSILGLAFIIALFCINLYWYRKKCTSEKLSQRSLTVLFFILIAIVADLVARSVNFGYSFGVSSHEVPVLACAASVLFIALCYAVCLINRSKAVSIVIAVYTGLTAVIWIASYIFYIISLSVKPGQFLGGGGFSLLSLGNMFISPYHGIGALVGDLAGVILVLASVIALFCINLYWYKKNCT</sequence>
<dbReference type="Proteomes" id="UP000774750">
    <property type="component" value="Unassembled WGS sequence"/>
</dbReference>
<organism evidence="2 3">
    <name type="scientific">Merdimmobilis hominis</name>
    <dbReference type="NCBI Taxonomy" id="2897707"/>
    <lineage>
        <taxon>Bacteria</taxon>
        <taxon>Bacillati</taxon>
        <taxon>Bacillota</taxon>
        <taxon>Clostridia</taxon>
        <taxon>Eubacteriales</taxon>
        <taxon>Oscillospiraceae</taxon>
        <taxon>Merdimmobilis</taxon>
    </lineage>
</organism>
<comment type="caution">
    <text evidence="2">The sequence shown here is derived from an EMBL/GenBank/DDBJ whole genome shotgun (WGS) entry which is preliminary data.</text>
</comment>